<keyword evidence="2" id="KW-1185">Reference proteome</keyword>
<protein>
    <recommendedName>
        <fullName evidence="3">Polyketide cyclase</fullName>
    </recommendedName>
</protein>
<comment type="caution">
    <text evidence="1">The sequence shown here is derived from an EMBL/GenBank/DDBJ whole genome shotgun (WGS) entry which is preliminary data.</text>
</comment>
<dbReference type="SUPFAM" id="SSF55961">
    <property type="entry name" value="Bet v1-like"/>
    <property type="match status" value="1"/>
</dbReference>
<dbReference type="RefSeq" id="WP_169658238.1">
    <property type="nucleotide sequence ID" value="NZ_JABANE010000053.1"/>
</dbReference>
<evidence type="ECO:0000313" key="1">
    <source>
        <dbReference type="EMBL" id="NME69987.1"/>
    </source>
</evidence>
<proteinExistence type="predicted"/>
<name>A0A7X9XAS5_9BACT</name>
<dbReference type="InterPro" id="IPR023393">
    <property type="entry name" value="START-like_dom_sf"/>
</dbReference>
<dbReference type="InterPro" id="IPR019587">
    <property type="entry name" value="Polyketide_cyclase/dehydratase"/>
</dbReference>
<dbReference type="Gene3D" id="3.30.530.20">
    <property type="match status" value="1"/>
</dbReference>
<dbReference type="Pfam" id="PF10604">
    <property type="entry name" value="Polyketide_cyc2"/>
    <property type="match status" value="1"/>
</dbReference>
<dbReference type="AlphaFoldDB" id="A0A7X9XAS5"/>
<evidence type="ECO:0008006" key="3">
    <source>
        <dbReference type="Google" id="ProtNLM"/>
    </source>
</evidence>
<reference evidence="1 2" key="1">
    <citation type="submission" date="2020-04" db="EMBL/GenBank/DDBJ databases">
        <title>Flammeovirga sp. SR4, a novel species isolated from seawater.</title>
        <authorList>
            <person name="Wang X."/>
        </authorList>
    </citation>
    <scope>NUCLEOTIDE SEQUENCE [LARGE SCALE GENOMIC DNA]</scope>
    <source>
        <strain evidence="1 2">ATCC 23126</strain>
    </source>
</reference>
<dbReference type="Proteomes" id="UP000576082">
    <property type="component" value="Unassembled WGS sequence"/>
</dbReference>
<sequence length="175" mass="19824">MIRYFSLGVLSVLLLFAGGAMLLPSEYEVKEHVYIKASRKAIFPYIDNLRKWNEWAFKLEEEGSRLSPEYHGPDEGAGAIHTWKSYDGSSAELRVLESEPYEKVILQMSTNEGVFISEMVFTLEESDGGTVVTWGEKGDFGFQLVTRVVAFMADYESQVKTQYQAALEELKKATE</sequence>
<dbReference type="EMBL" id="JABANE010000053">
    <property type="protein sequence ID" value="NME69987.1"/>
    <property type="molecule type" value="Genomic_DNA"/>
</dbReference>
<gene>
    <name evidence="1" type="ORF">HHU12_18585</name>
</gene>
<organism evidence="1 2">
    <name type="scientific">Flammeovirga aprica JL-4</name>
    <dbReference type="NCBI Taxonomy" id="694437"/>
    <lineage>
        <taxon>Bacteria</taxon>
        <taxon>Pseudomonadati</taxon>
        <taxon>Bacteroidota</taxon>
        <taxon>Cytophagia</taxon>
        <taxon>Cytophagales</taxon>
        <taxon>Flammeovirgaceae</taxon>
        <taxon>Flammeovirga</taxon>
    </lineage>
</organism>
<accession>A0A7X9XAS5</accession>
<evidence type="ECO:0000313" key="2">
    <source>
        <dbReference type="Proteomes" id="UP000576082"/>
    </source>
</evidence>